<accession>A0ABX5X3W0</accession>
<dbReference type="Pfam" id="PF02371">
    <property type="entry name" value="Transposase_20"/>
    <property type="match status" value="1"/>
</dbReference>
<dbReference type="InterPro" id="IPR047650">
    <property type="entry name" value="Transpos_IS110"/>
</dbReference>
<protein>
    <submittedName>
        <fullName evidence="2">Transposase</fullName>
    </submittedName>
</protein>
<proteinExistence type="predicted"/>
<organism evidence="2 3">
    <name type="scientific">Shewanella psychropiezotolerans</name>
    <dbReference type="NCBI Taxonomy" id="2593655"/>
    <lineage>
        <taxon>Bacteria</taxon>
        <taxon>Pseudomonadati</taxon>
        <taxon>Pseudomonadota</taxon>
        <taxon>Gammaproteobacteria</taxon>
        <taxon>Alteromonadales</taxon>
        <taxon>Shewanellaceae</taxon>
        <taxon>Shewanella</taxon>
    </lineage>
</organism>
<evidence type="ECO:0000313" key="2">
    <source>
        <dbReference type="EMBL" id="QDO86044.1"/>
    </source>
</evidence>
<dbReference type="InterPro" id="IPR003346">
    <property type="entry name" value="Transposase_20"/>
</dbReference>
<dbReference type="Proteomes" id="UP000315947">
    <property type="component" value="Chromosome"/>
</dbReference>
<feature type="domain" description="Transposase IS116/IS110/IS902 C-terminal" evidence="1">
    <location>
        <begin position="13"/>
        <end position="75"/>
    </location>
</feature>
<dbReference type="EMBL" id="CP041614">
    <property type="protein sequence ID" value="QDO86044.1"/>
    <property type="molecule type" value="Genomic_DNA"/>
</dbReference>
<evidence type="ECO:0000313" key="3">
    <source>
        <dbReference type="Proteomes" id="UP000315947"/>
    </source>
</evidence>
<evidence type="ECO:0000259" key="1">
    <source>
        <dbReference type="Pfam" id="PF02371"/>
    </source>
</evidence>
<dbReference type="PANTHER" id="PTHR33055">
    <property type="entry name" value="TRANSPOSASE FOR INSERTION SEQUENCE ELEMENT IS1111A"/>
    <property type="match status" value="1"/>
</dbReference>
<dbReference type="PANTHER" id="PTHR33055:SF3">
    <property type="entry name" value="PUTATIVE TRANSPOSASE FOR IS117-RELATED"/>
    <property type="match status" value="1"/>
</dbReference>
<sequence length="124" mass="13306">MNAINLYIALGCADIGTFSRGRDASACIGVTPIQHSSGGKTKLGTIGKGSKNNILRSQLITGAMAEVRHIKNKEAKTKKEQWLKSLIDRRGNKCAAVALANKTVRTAFAMLTKGTEYKAELLTV</sequence>
<name>A0ABX5X3W0_9GAMM</name>
<keyword evidence="3" id="KW-1185">Reference proteome</keyword>
<gene>
    <name evidence="2" type="ORF">FM037_25800</name>
</gene>
<reference evidence="2 3" key="1">
    <citation type="submission" date="2019-07" db="EMBL/GenBank/DDBJ databases">
        <title>Shewanella sp. YLB-06 whole genomic sequence.</title>
        <authorList>
            <person name="Yu L."/>
        </authorList>
    </citation>
    <scope>NUCLEOTIDE SEQUENCE [LARGE SCALE GENOMIC DNA]</scope>
    <source>
        <strain evidence="2 3">YLB-06</strain>
    </source>
</reference>